<dbReference type="Proteomes" id="UP000176725">
    <property type="component" value="Unassembled WGS sequence"/>
</dbReference>
<dbReference type="PRINTS" id="PR00344">
    <property type="entry name" value="BCTRLSENSOR"/>
</dbReference>
<dbReference type="InterPro" id="IPR035965">
    <property type="entry name" value="PAS-like_dom_sf"/>
</dbReference>
<evidence type="ECO:0000256" key="8">
    <source>
        <dbReference type="ARBA" id="ARBA00023012"/>
    </source>
</evidence>
<dbReference type="EC" id="2.7.13.3" evidence="2"/>
<dbReference type="GO" id="GO:0005524">
    <property type="term" value="F:ATP binding"/>
    <property type="evidence" value="ECO:0007669"/>
    <property type="project" value="UniProtKB-KW"/>
</dbReference>
<evidence type="ECO:0000256" key="3">
    <source>
        <dbReference type="ARBA" id="ARBA00022553"/>
    </source>
</evidence>
<organism evidence="12 13">
    <name type="scientific">Candidatus Woesebacteria bacterium RIFCSPLOWO2_01_FULL_39_25</name>
    <dbReference type="NCBI Taxonomy" id="1802521"/>
    <lineage>
        <taxon>Bacteria</taxon>
        <taxon>Candidatus Woeseibacteriota</taxon>
    </lineage>
</organism>
<comment type="caution">
    <text evidence="12">The sequence shown here is derived from an EMBL/GenBank/DDBJ whole genome shotgun (WGS) entry which is preliminary data.</text>
</comment>
<dbReference type="GO" id="GO:0016036">
    <property type="term" value="P:cellular response to phosphate starvation"/>
    <property type="evidence" value="ECO:0007669"/>
    <property type="project" value="TreeGrafter"/>
</dbReference>
<keyword evidence="4" id="KW-0808">Transferase</keyword>
<feature type="domain" description="PAC" evidence="11">
    <location>
        <begin position="168"/>
        <end position="220"/>
    </location>
</feature>
<dbReference type="FunFam" id="3.30.565.10:FF:000037">
    <property type="entry name" value="Hybrid sensor histidine kinase/response regulator"/>
    <property type="match status" value="1"/>
</dbReference>
<dbReference type="CDD" id="cd00082">
    <property type="entry name" value="HisKA"/>
    <property type="match status" value="1"/>
</dbReference>
<dbReference type="GO" id="GO:0000155">
    <property type="term" value="F:phosphorelay sensor kinase activity"/>
    <property type="evidence" value="ECO:0007669"/>
    <property type="project" value="InterPro"/>
</dbReference>
<evidence type="ECO:0000313" key="13">
    <source>
        <dbReference type="Proteomes" id="UP000176725"/>
    </source>
</evidence>
<dbReference type="SUPFAM" id="SSF47384">
    <property type="entry name" value="Homodimeric domain of signal transducing histidine kinase"/>
    <property type="match status" value="1"/>
</dbReference>
<comment type="catalytic activity">
    <reaction evidence="1">
        <text>ATP + protein L-histidine = ADP + protein N-phospho-L-histidine.</text>
        <dbReference type="EC" id="2.7.13.3"/>
    </reaction>
</comment>
<evidence type="ECO:0000256" key="4">
    <source>
        <dbReference type="ARBA" id="ARBA00022679"/>
    </source>
</evidence>
<evidence type="ECO:0000313" key="12">
    <source>
        <dbReference type="EMBL" id="OGM64948.1"/>
    </source>
</evidence>
<keyword evidence="6" id="KW-0418">Kinase</keyword>
<evidence type="ECO:0000259" key="10">
    <source>
        <dbReference type="PROSITE" id="PS50109"/>
    </source>
</evidence>
<evidence type="ECO:0000256" key="7">
    <source>
        <dbReference type="ARBA" id="ARBA00022840"/>
    </source>
</evidence>
<accession>A0A1F8BNT3</accession>
<evidence type="ECO:0000256" key="5">
    <source>
        <dbReference type="ARBA" id="ARBA00022741"/>
    </source>
</evidence>
<dbReference type="Gene3D" id="3.30.565.10">
    <property type="entry name" value="Histidine kinase-like ATPase, C-terminal domain"/>
    <property type="match status" value="1"/>
</dbReference>
<dbReference type="SMART" id="SM00387">
    <property type="entry name" value="HATPase_c"/>
    <property type="match status" value="1"/>
</dbReference>
<proteinExistence type="predicted"/>
<keyword evidence="9" id="KW-0175">Coiled coil</keyword>
<dbReference type="EMBL" id="MGHH01000007">
    <property type="protein sequence ID" value="OGM64948.1"/>
    <property type="molecule type" value="Genomic_DNA"/>
</dbReference>
<dbReference type="PROSITE" id="PS50109">
    <property type="entry name" value="HIS_KIN"/>
    <property type="match status" value="1"/>
</dbReference>
<sequence length="451" mass="50850">MVRLRHSKSPKGSFEADADVKKYVAQRLDPLVDVLSFASIGDFTKNVHISKKEDEFTPVNVGVQVLLDVIRDKIRELEEEKGRIEADKKQLGTLLDSLPVGVYIAEVPSGKPILVNKKATELVGRSFDPEAGVDDYTKTYDLLTEEGKKYPTKGHPLYITIKKGIEAKKSDLVVRRPNKSLITLKVQSVPVHDKVGNLSSAIAVFDDITKEREVENLKSQFVSLVSHQLRTPLSNMRWNIEMLLKGDYGILPEEIAGVLKDVYESDKKLIILVNDILNVSHIEEGKELEYAVGVSPKKIIHKVLTDMKPLAREKMVKLHFKTQHNIPRVFIDPKHLFQIVQNLVSNAINYNVAKGKVTVHLRKGTNKILILVEDTGIGIPEKDRERIFDKFFRTENAIKSQIQGSGLGLYIVKTYVKKWGGNIIFTSKEGKGSTFFVELPIKNHIDKKTKT</sequence>
<dbReference type="PANTHER" id="PTHR45453">
    <property type="entry name" value="PHOSPHATE REGULON SENSOR PROTEIN PHOR"/>
    <property type="match status" value="1"/>
</dbReference>
<dbReference type="Gene3D" id="1.10.287.130">
    <property type="match status" value="1"/>
</dbReference>
<dbReference type="Pfam" id="PF02518">
    <property type="entry name" value="HATPase_c"/>
    <property type="match status" value="1"/>
</dbReference>
<evidence type="ECO:0000259" key="11">
    <source>
        <dbReference type="PROSITE" id="PS50113"/>
    </source>
</evidence>
<protein>
    <recommendedName>
        <fullName evidence="2">histidine kinase</fullName>
        <ecNumber evidence="2">2.7.13.3</ecNumber>
    </recommendedName>
</protein>
<dbReference type="InterPro" id="IPR004358">
    <property type="entry name" value="Sig_transdc_His_kin-like_C"/>
</dbReference>
<dbReference type="InterPro" id="IPR050351">
    <property type="entry name" value="BphY/WalK/GraS-like"/>
</dbReference>
<dbReference type="InterPro" id="IPR003594">
    <property type="entry name" value="HATPase_dom"/>
</dbReference>
<reference evidence="12 13" key="1">
    <citation type="journal article" date="2016" name="Nat. Commun.">
        <title>Thousands of microbial genomes shed light on interconnected biogeochemical processes in an aquifer system.</title>
        <authorList>
            <person name="Anantharaman K."/>
            <person name="Brown C.T."/>
            <person name="Hug L.A."/>
            <person name="Sharon I."/>
            <person name="Castelle C.J."/>
            <person name="Probst A.J."/>
            <person name="Thomas B.C."/>
            <person name="Singh A."/>
            <person name="Wilkins M.J."/>
            <person name="Karaoz U."/>
            <person name="Brodie E.L."/>
            <person name="Williams K.H."/>
            <person name="Hubbard S.S."/>
            <person name="Banfield J.F."/>
        </authorList>
    </citation>
    <scope>NUCLEOTIDE SEQUENCE [LARGE SCALE GENOMIC DNA]</scope>
</reference>
<dbReference type="GO" id="GO:0004721">
    <property type="term" value="F:phosphoprotein phosphatase activity"/>
    <property type="evidence" value="ECO:0007669"/>
    <property type="project" value="TreeGrafter"/>
</dbReference>
<dbReference type="CDD" id="cd00075">
    <property type="entry name" value="HATPase"/>
    <property type="match status" value="1"/>
</dbReference>
<dbReference type="InterPro" id="IPR005467">
    <property type="entry name" value="His_kinase_dom"/>
</dbReference>
<name>A0A1F8BNT3_9BACT</name>
<keyword evidence="5" id="KW-0547">Nucleotide-binding</keyword>
<dbReference type="InterPro" id="IPR036890">
    <property type="entry name" value="HATPase_C_sf"/>
</dbReference>
<keyword evidence="3" id="KW-0597">Phosphoprotein</keyword>
<evidence type="ECO:0000256" key="6">
    <source>
        <dbReference type="ARBA" id="ARBA00022777"/>
    </source>
</evidence>
<dbReference type="AlphaFoldDB" id="A0A1F8BNT3"/>
<dbReference type="PANTHER" id="PTHR45453:SF1">
    <property type="entry name" value="PHOSPHATE REGULON SENSOR PROTEIN PHOR"/>
    <property type="match status" value="1"/>
</dbReference>
<dbReference type="PROSITE" id="PS50113">
    <property type="entry name" value="PAC"/>
    <property type="match status" value="1"/>
</dbReference>
<dbReference type="SMART" id="SM00388">
    <property type="entry name" value="HisKA"/>
    <property type="match status" value="1"/>
</dbReference>
<dbReference type="SUPFAM" id="SSF55874">
    <property type="entry name" value="ATPase domain of HSP90 chaperone/DNA topoisomerase II/histidine kinase"/>
    <property type="match status" value="1"/>
</dbReference>
<dbReference type="GO" id="GO:0005886">
    <property type="term" value="C:plasma membrane"/>
    <property type="evidence" value="ECO:0007669"/>
    <property type="project" value="TreeGrafter"/>
</dbReference>
<dbReference type="InterPro" id="IPR003661">
    <property type="entry name" value="HisK_dim/P_dom"/>
</dbReference>
<dbReference type="Gene3D" id="3.30.450.20">
    <property type="entry name" value="PAS domain"/>
    <property type="match status" value="1"/>
</dbReference>
<evidence type="ECO:0000256" key="2">
    <source>
        <dbReference type="ARBA" id="ARBA00012438"/>
    </source>
</evidence>
<dbReference type="Pfam" id="PF00512">
    <property type="entry name" value="HisKA"/>
    <property type="match status" value="1"/>
</dbReference>
<dbReference type="SUPFAM" id="SSF55785">
    <property type="entry name" value="PYP-like sensor domain (PAS domain)"/>
    <property type="match status" value="1"/>
</dbReference>
<dbReference type="InterPro" id="IPR000700">
    <property type="entry name" value="PAS-assoc_C"/>
</dbReference>
<dbReference type="STRING" id="1802521.A2893_04820"/>
<keyword evidence="8" id="KW-0902">Two-component regulatory system</keyword>
<feature type="coiled-coil region" evidence="9">
    <location>
        <begin position="67"/>
        <end position="94"/>
    </location>
</feature>
<feature type="domain" description="Histidine kinase" evidence="10">
    <location>
        <begin position="224"/>
        <end position="443"/>
    </location>
</feature>
<dbReference type="InterPro" id="IPR036097">
    <property type="entry name" value="HisK_dim/P_sf"/>
</dbReference>
<evidence type="ECO:0000256" key="9">
    <source>
        <dbReference type="SAM" id="Coils"/>
    </source>
</evidence>
<gene>
    <name evidence="12" type="ORF">A2893_04820</name>
</gene>
<keyword evidence="7" id="KW-0067">ATP-binding</keyword>
<evidence type="ECO:0000256" key="1">
    <source>
        <dbReference type="ARBA" id="ARBA00000085"/>
    </source>
</evidence>